<evidence type="ECO:0000313" key="2">
    <source>
        <dbReference type="EMBL" id="GGA74728.1"/>
    </source>
</evidence>
<evidence type="ECO:0000256" key="1">
    <source>
        <dbReference type="SAM" id="SignalP"/>
    </source>
</evidence>
<keyword evidence="1" id="KW-0732">Signal</keyword>
<keyword evidence="3" id="KW-1185">Reference proteome</keyword>
<accession>A0ABQ1HGS8</accession>
<reference evidence="3" key="1">
    <citation type="journal article" date="2019" name="Int. J. Syst. Evol. Microbiol.">
        <title>The Global Catalogue of Microorganisms (GCM) 10K type strain sequencing project: providing services to taxonomists for standard genome sequencing and annotation.</title>
        <authorList>
            <consortium name="The Broad Institute Genomics Platform"/>
            <consortium name="The Broad Institute Genome Sequencing Center for Infectious Disease"/>
            <person name="Wu L."/>
            <person name="Ma J."/>
        </authorList>
    </citation>
    <scope>NUCLEOTIDE SEQUENCE [LARGE SCALE GENOMIC DNA]</scope>
    <source>
        <strain evidence="3">CGMCC 1.15905</strain>
    </source>
</reference>
<feature type="signal peptide" evidence="1">
    <location>
        <begin position="1"/>
        <end position="22"/>
    </location>
</feature>
<gene>
    <name evidence="2" type="ORF">GCM10011521_11170</name>
</gene>
<organism evidence="2 3">
    <name type="scientific">Arenimonas soli</name>
    <dbReference type="NCBI Taxonomy" id="2269504"/>
    <lineage>
        <taxon>Bacteria</taxon>
        <taxon>Pseudomonadati</taxon>
        <taxon>Pseudomonadota</taxon>
        <taxon>Gammaproteobacteria</taxon>
        <taxon>Lysobacterales</taxon>
        <taxon>Lysobacteraceae</taxon>
        <taxon>Arenimonas</taxon>
    </lineage>
</organism>
<sequence>MRGLIVLLLAAVMAGCAPQATRAPASAMPALALSPAALGGTLALEQRLVFEHGERRDTVDALVEADAHVVRIVLHRQGQVLLRLAWDGKALQQDRAEQLPDALSAQRVLADLQLVYWPADAINQALPAGWQLHEGQGVRTLVHQGDVVATVHPTGDSAARLENLREGYRLHIRSVPVHP</sequence>
<comment type="caution">
    <text evidence="2">The sequence shown here is derived from an EMBL/GenBank/DDBJ whole genome shotgun (WGS) entry which is preliminary data.</text>
</comment>
<evidence type="ECO:0008006" key="4">
    <source>
        <dbReference type="Google" id="ProtNLM"/>
    </source>
</evidence>
<dbReference type="Proteomes" id="UP000623419">
    <property type="component" value="Unassembled WGS sequence"/>
</dbReference>
<feature type="chain" id="PRO_5045322454" description="DUF3261 domain-containing protein" evidence="1">
    <location>
        <begin position="23"/>
        <end position="179"/>
    </location>
</feature>
<dbReference type="EMBL" id="BMKC01000001">
    <property type="protein sequence ID" value="GGA74728.1"/>
    <property type="molecule type" value="Genomic_DNA"/>
</dbReference>
<name>A0ABQ1HGS8_9GAMM</name>
<evidence type="ECO:0000313" key="3">
    <source>
        <dbReference type="Proteomes" id="UP000623419"/>
    </source>
</evidence>
<dbReference type="PROSITE" id="PS51257">
    <property type="entry name" value="PROKAR_LIPOPROTEIN"/>
    <property type="match status" value="1"/>
</dbReference>
<dbReference type="Pfam" id="PF11659">
    <property type="entry name" value="DUF3261"/>
    <property type="match status" value="1"/>
</dbReference>
<dbReference type="InterPro" id="IPR021675">
    <property type="entry name" value="DUF3261"/>
</dbReference>
<proteinExistence type="predicted"/>
<protein>
    <recommendedName>
        <fullName evidence="4">DUF3261 domain-containing protein</fullName>
    </recommendedName>
</protein>
<dbReference type="RefSeq" id="WP_188662093.1">
    <property type="nucleotide sequence ID" value="NZ_BMKC01000001.1"/>
</dbReference>